<evidence type="ECO:0000313" key="2">
    <source>
        <dbReference type="EMBL" id="SNT75492.1"/>
    </source>
</evidence>
<evidence type="ECO:0000313" key="3">
    <source>
        <dbReference type="Proteomes" id="UP000198346"/>
    </source>
</evidence>
<evidence type="ECO:0000256" key="1">
    <source>
        <dbReference type="SAM" id="SignalP"/>
    </source>
</evidence>
<dbReference type="Proteomes" id="UP000198346">
    <property type="component" value="Unassembled WGS sequence"/>
</dbReference>
<reference evidence="2 3" key="1">
    <citation type="submission" date="2017-07" db="EMBL/GenBank/DDBJ databases">
        <authorList>
            <person name="Sun Z.S."/>
            <person name="Albrecht U."/>
            <person name="Echele G."/>
            <person name="Lee C.C."/>
        </authorList>
    </citation>
    <scope>NUCLEOTIDE SEQUENCE [LARGE SCALE GENOMIC DNA]</scope>
    <source>
        <strain evidence="2 3">CGMCC 1.12710</strain>
    </source>
</reference>
<keyword evidence="1" id="KW-0732">Signal</keyword>
<dbReference type="AlphaFoldDB" id="A0A239PZX4"/>
<protein>
    <recommendedName>
        <fullName evidence="4">Secreted protein</fullName>
    </recommendedName>
</protein>
<dbReference type="RefSeq" id="WP_143266028.1">
    <property type="nucleotide sequence ID" value="NZ_FZQA01000008.1"/>
</dbReference>
<accession>A0A239PZX4</accession>
<dbReference type="OrthoDB" id="7626611at2"/>
<gene>
    <name evidence="2" type="ORF">SAMN06297382_2767</name>
</gene>
<feature type="chain" id="PRO_5012941282" description="Secreted protein" evidence="1">
    <location>
        <begin position="18"/>
        <end position="319"/>
    </location>
</feature>
<dbReference type="EMBL" id="FZQA01000008">
    <property type="protein sequence ID" value="SNT75492.1"/>
    <property type="molecule type" value="Genomic_DNA"/>
</dbReference>
<evidence type="ECO:0008006" key="4">
    <source>
        <dbReference type="Google" id="ProtNLM"/>
    </source>
</evidence>
<name>A0A239PZX4_9PROT</name>
<feature type="signal peptide" evidence="1">
    <location>
        <begin position="1"/>
        <end position="17"/>
    </location>
</feature>
<proteinExistence type="predicted"/>
<organism evidence="2 3">
    <name type="scientific">Amphiplicatus metriothermophilus</name>
    <dbReference type="NCBI Taxonomy" id="1519374"/>
    <lineage>
        <taxon>Bacteria</taxon>
        <taxon>Pseudomonadati</taxon>
        <taxon>Pseudomonadota</taxon>
        <taxon>Alphaproteobacteria</taxon>
        <taxon>Parvularculales</taxon>
        <taxon>Parvularculaceae</taxon>
        <taxon>Amphiplicatus</taxon>
    </lineage>
</organism>
<sequence>MAAAVVLGAAASTTVAADTLAQPRQSALERRAAEYVRFRSDVAVIEATPFDSAKTTREAHLRLSSHDSMALSSGWVAYAALVAADTPEFAEALEKEMKAKKDRKTGLAGRDAFLAKLAADPSYPRKLPGAREAMNRVLAVTAQDATRFAALGEAFKEQAYAMQRTSWGKSRIASSQQRLSEAAAYARSRPATPVPAFQAAAKSGVVAPMLASVDEAWAPDWGAHGRARGNDEPNAQVILDRVLNLAARYAVGEVNEKLVDVYAKNDRAERCLSMASLTLRQCIAATRAPYEEAFCLGEHALNDVAGCIGWVAGVDANAS</sequence>
<keyword evidence="3" id="KW-1185">Reference proteome</keyword>